<accession>A0A5B8UFY4</accession>
<dbReference type="CDD" id="cd00338">
    <property type="entry name" value="Ser_Recombinase"/>
    <property type="match status" value="1"/>
</dbReference>
<dbReference type="Pfam" id="PF00239">
    <property type="entry name" value="Resolvase"/>
    <property type="match status" value="1"/>
</dbReference>
<name>A0A5B8UFY4_9BACT</name>
<sequence>MSLEAFQQFGHASSLKMVVNNIKNAIVYTRVSSKEQADNNLSLHFQKKVIEEYAAKQGLSILNYFGGTYESAKTDGRKEFLRMLEFIKKHKGKVSHILVYTLDRFSRTGGGAIKLAQDLREKYGVSVFAVTQPTDTSNPSGVLHQNIQLLFSEFDNQLRKQRAVAGMKEKFQKGEWVTRVPQGYDIVKVNGVRKIVVNEEGKKLRKAFLWRADGMKNEEIIQRLNRMGVKMYKQQLTKLFKKPFYCGIINHGMLDGQVLEGNHEKLISKEIFLQVNGLHKAAANYGVPHKKERDEVPLKVFIKCEDCKEPFTGYIVKAKGLWYYKCRTKGCKCNKSAKTLHKQFEELLSSFSIDPKMLKPLVYQIEHFFEELNKEGIEQEKELKQKLIEVTKKLDTIEEKHYVLEEMNKESFEKFHVKYRKERDEIRDVMGKLTPQISNLKKSIEEALLFSTKLSAVWASSPVSEKEKLQKLVFPEGILYSKKIEGFRTEKVNSIFSLIAEAARILEEKKNGGKQALASLSPSAEREGFEPPDL</sequence>
<dbReference type="Pfam" id="PF07508">
    <property type="entry name" value="Recombinase"/>
    <property type="match status" value="1"/>
</dbReference>
<evidence type="ECO:0000313" key="5">
    <source>
        <dbReference type="EMBL" id="QEC55342.1"/>
    </source>
</evidence>
<protein>
    <submittedName>
        <fullName evidence="5">Recombinase family protein</fullName>
    </submittedName>
</protein>
<evidence type="ECO:0000256" key="3">
    <source>
        <dbReference type="SAM" id="MobiDB-lite"/>
    </source>
</evidence>
<keyword evidence="1" id="KW-0238">DNA-binding</keyword>
<dbReference type="InterPro" id="IPR050639">
    <property type="entry name" value="SSR_resolvase"/>
</dbReference>
<dbReference type="GO" id="GO:0003677">
    <property type="term" value="F:DNA binding"/>
    <property type="evidence" value="ECO:0007669"/>
    <property type="project" value="UniProtKB-KW"/>
</dbReference>
<dbReference type="SUPFAM" id="SSF53041">
    <property type="entry name" value="Resolvase-like"/>
    <property type="match status" value="1"/>
</dbReference>
<feature type="domain" description="Resolvase/invertase-type recombinase catalytic" evidence="4">
    <location>
        <begin position="24"/>
        <end position="174"/>
    </location>
</feature>
<dbReference type="GO" id="GO:0000150">
    <property type="term" value="F:DNA strand exchange activity"/>
    <property type="evidence" value="ECO:0007669"/>
    <property type="project" value="InterPro"/>
</dbReference>
<keyword evidence="2" id="KW-0233">DNA recombination</keyword>
<dbReference type="Gene3D" id="3.90.1750.20">
    <property type="entry name" value="Putative Large Serine Recombinase, Chain B, Domain 2"/>
    <property type="match status" value="1"/>
</dbReference>
<dbReference type="PROSITE" id="PS51736">
    <property type="entry name" value="RECOMBINASES_3"/>
    <property type="match status" value="1"/>
</dbReference>
<dbReference type="InterPro" id="IPR011109">
    <property type="entry name" value="DNA_bind_recombinase_dom"/>
</dbReference>
<feature type="region of interest" description="Disordered" evidence="3">
    <location>
        <begin position="512"/>
        <end position="534"/>
    </location>
</feature>
<evidence type="ECO:0000256" key="2">
    <source>
        <dbReference type="ARBA" id="ARBA00023172"/>
    </source>
</evidence>
<dbReference type="Proteomes" id="UP000321204">
    <property type="component" value="Chromosome"/>
</dbReference>
<dbReference type="Gene3D" id="3.40.50.1390">
    <property type="entry name" value="Resolvase, N-terminal catalytic domain"/>
    <property type="match status" value="1"/>
</dbReference>
<organism evidence="5 6">
    <name type="scientific">Flavisolibacter ginsenosidimutans</name>
    <dbReference type="NCBI Taxonomy" id="661481"/>
    <lineage>
        <taxon>Bacteria</taxon>
        <taxon>Pseudomonadati</taxon>
        <taxon>Bacteroidota</taxon>
        <taxon>Chitinophagia</taxon>
        <taxon>Chitinophagales</taxon>
        <taxon>Chitinophagaceae</taxon>
        <taxon>Flavisolibacter</taxon>
    </lineage>
</organism>
<evidence type="ECO:0000313" key="6">
    <source>
        <dbReference type="Proteomes" id="UP000321204"/>
    </source>
</evidence>
<feature type="compositionally biased region" description="Basic and acidic residues" evidence="3">
    <location>
        <begin position="524"/>
        <end position="534"/>
    </location>
</feature>
<dbReference type="KEGG" id="fgg:FSB75_05285"/>
<dbReference type="InterPro" id="IPR006119">
    <property type="entry name" value="Resolv_N"/>
</dbReference>
<dbReference type="OrthoDB" id="9815006at2"/>
<dbReference type="InterPro" id="IPR038109">
    <property type="entry name" value="DNA_bind_recomb_sf"/>
</dbReference>
<dbReference type="AlphaFoldDB" id="A0A5B8UFY4"/>
<evidence type="ECO:0000256" key="1">
    <source>
        <dbReference type="ARBA" id="ARBA00023125"/>
    </source>
</evidence>
<dbReference type="SMART" id="SM00857">
    <property type="entry name" value="Resolvase"/>
    <property type="match status" value="1"/>
</dbReference>
<keyword evidence="6" id="KW-1185">Reference proteome</keyword>
<evidence type="ECO:0000259" key="4">
    <source>
        <dbReference type="PROSITE" id="PS51736"/>
    </source>
</evidence>
<dbReference type="PANTHER" id="PTHR30461">
    <property type="entry name" value="DNA-INVERTASE FROM LAMBDOID PROPHAGE"/>
    <property type="match status" value="1"/>
</dbReference>
<dbReference type="RefSeq" id="WP_146783835.1">
    <property type="nucleotide sequence ID" value="NZ_BAABIO010000002.1"/>
</dbReference>
<dbReference type="EMBL" id="CP042433">
    <property type="protein sequence ID" value="QEC55342.1"/>
    <property type="molecule type" value="Genomic_DNA"/>
</dbReference>
<dbReference type="InterPro" id="IPR036162">
    <property type="entry name" value="Resolvase-like_N_sf"/>
</dbReference>
<reference evidence="5 6" key="1">
    <citation type="journal article" date="2015" name="Int. J. Syst. Evol. Microbiol.">
        <title>Flavisolibacter ginsenosidimutans sp. nov., with ginsenoside-converting activity isolated from soil used for cultivating ginseng.</title>
        <authorList>
            <person name="Zhao Y."/>
            <person name="Liu Q."/>
            <person name="Kang M.S."/>
            <person name="Jin F."/>
            <person name="Yu H."/>
            <person name="Im W.T."/>
        </authorList>
    </citation>
    <scope>NUCLEOTIDE SEQUENCE [LARGE SCALE GENOMIC DNA]</scope>
    <source>
        <strain evidence="5 6">Gsoil 636</strain>
    </source>
</reference>
<gene>
    <name evidence="5" type="ORF">FSB75_05285</name>
</gene>
<proteinExistence type="predicted"/>
<dbReference type="PANTHER" id="PTHR30461:SF2">
    <property type="entry name" value="SERINE RECOMBINASE PINE-RELATED"/>
    <property type="match status" value="1"/>
</dbReference>